<dbReference type="RefSeq" id="WP_197909567.1">
    <property type="nucleotide sequence ID" value="NZ_LR593886.1"/>
</dbReference>
<dbReference type="PANTHER" id="PTHR33823">
    <property type="entry name" value="RNA POLYMERASE-BINDING TRANSCRIPTION FACTOR DKSA-RELATED"/>
    <property type="match status" value="1"/>
</dbReference>
<dbReference type="SUPFAM" id="SSF57716">
    <property type="entry name" value="Glucocorticoid receptor-like (DNA-binding domain)"/>
    <property type="match status" value="1"/>
</dbReference>
<dbReference type="Proteomes" id="UP000464178">
    <property type="component" value="Chromosome"/>
</dbReference>
<sequence length="129" mass="14062">MTHTHLSALALRTYRQRLRDLLSRLSDGVPRLEAEGLRAPAGTERVEDMPAHEADRAARETEEDVARALFANEEQILAEATAALERIDAGTFGTCTQCGHAIAKARLDAVPYARMCVRCAREDASSSAP</sequence>
<evidence type="ECO:0000313" key="7">
    <source>
        <dbReference type="EMBL" id="VTR94877.1"/>
    </source>
</evidence>
<evidence type="ECO:0000256" key="4">
    <source>
        <dbReference type="PROSITE-ProRule" id="PRU00510"/>
    </source>
</evidence>
<reference evidence="7 8" key="1">
    <citation type="submission" date="2019-05" db="EMBL/GenBank/DDBJ databases">
        <authorList>
            <consortium name="Science for Life Laboratories"/>
        </authorList>
    </citation>
    <scope>NUCLEOTIDE SEQUENCE [LARGE SCALE GENOMIC DNA]</scope>
    <source>
        <strain evidence="7">Soil9</strain>
    </source>
</reference>
<dbReference type="InterPro" id="IPR000962">
    <property type="entry name" value="Znf_DskA_TraR"/>
</dbReference>
<feature type="region of interest" description="Disordered" evidence="5">
    <location>
        <begin position="34"/>
        <end position="60"/>
    </location>
</feature>
<keyword evidence="2" id="KW-0863">Zinc-finger</keyword>
<keyword evidence="8" id="KW-1185">Reference proteome</keyword>
<dbReference type="EMBL" id="LR593886">
    <property type="protein sequence ID" value="VTR94877.1"/>
    <property type="molecule type" value="Genomic_DNA"/>
</dbReference>
<evidence type="ECO:0000256" key="1">
    <source>
        <dbReference type="ARBA" id="ARBA00022723"/>
    </source>
</evidence>
<evidence type="ECO:0000259" key="6">
    <source>
        <dbReference type="Pfam" id="PF01258"/>
    </source>
</evidence>
<keyword evidence="1" id="KW-0479">Metal-binding</keyword>
<dbReference type="KEGG" id="gms:SOIL9_28370"/>
<dbReference type="GO" id="GO:0008270">
    <property type="term" value="F:zinc ion binding"/>
    <property type="evidence" value="ECO:0007669"/>
    <property type="project" value="UniProtKB-KW"/>
</dbReference>
<feature type="domain" description="Zinc finger DksA/TraR C4-type" evidence="6">
    <location>
        <begin position="90"/>
        <end position="122"/>
    </location>
</feature>
<keyword evidence="3" id="KW-0862">Zinc</keyword>
<dbReference type="PROSITE" id="PS51128">
    <property type="entry name" value="ZF_DKSA_2"/>
    <property type="match status" value="1"/>
</dbReference>
<dbReference type="AlphaFoldDB" id="A0A6P2D1Z8"/>
<evidence type="ECO:0000313" key="8">
    <source>
        <dbReference type="Proteomes" id="UP000464178"/>
    </source>
</evidence>
<proteinExistence type="predicted"/>
<evidence type="ECO:0000256" key="3">
    <source>
        <dbReference type="ARBA" id="ARBA00022833"/>
    </source>
</evidence>
<dbReference type="InterPro" id="IPR037187">
    <property type="entry name" value="DnaK_N"/>
</dbReference>
<evidence type="ECO:0000256" key="5">
    <source>
        <dbReference type="SAM" id="MobiDB-lite"/>
    </source>
</evidence>
<dbReference type="PANTHER" id="PTHR33823:SF4">
    <property type="entry name" value="GENERAL STRESS PROTEIN 16O"/>
    <property type="match status" value="1"/>
</dbReference>
<organism evidence="7 8">
    <name type="scientific">Gemmata massiliana</name>
    <dbReference type="NCBI Taxonomy" id="1210884"/>
    <lineage>
        <taxon>Bacteria</taxon>
        <taxon>Pseudomonadati</taxon>
        <taxon>Planctomycetota</taxon>
        <taxon>Planctomycetia</taxon>
        <taxon>Gemmatales</taxon>
        <taxon>Gemmataceae</taxon>
        <taxon>Gemmata</taxon>
    </lineage>
</organism>
<feature type="zinc finger region" description="dksA C4-type" evidence="4">
    <location>
        <begin position="95"/>
        <end position="119"/>
    </location>
</feature>
<feature type="compositionally biased region" description="Basic and acidic residues" evidence="5">
    <location>
        <begin position="44"/>
        <end position="60"/>
    </location>
</feature>
<gene>
    <name evidence="7" type="ORF">SOIL9_28370</name>
</gene>
<accession>A0A6P2D1Z8</accession>
<evidence type="ECO:0000256" key="2">
    <source>
        <dbReference type="ARBA" id="ARBA00022771"/>
    </source>
</evidence>
<dbReference type="SUPFAM" id="SSF109635">
    <property type="entry name" value="DnaK suppressor protein DksA, alpha-hairpin domain"/>
    <property type="match status" value="1"/>
</dbReference>
<dbReference type="Pfam" id="PF01258">
    <property type="entry name" value="zf-dskA_traR"/>
    <property type="match status" value="1"/>
</dbReference>
<name>A0A6P2D1Z8_9BACT</name>
<protein>
    <recommendedName>
        <fullName evidence="6">Zinc finger DksA/TraR C4-type domain-containing protein</fullName>
    </recommendedName>
</protein>
<dbReference type="Gene3D" id="1.20.120.910">
    <property type="entry name" value="DksA, coiled-coil domain"/>
    <property type="match status" value="1"/>
</dbReference>